<evidence type="ECO:0000313" key="1">
    <source>
        <dbReference type="EMBL" id="PWC23368.1"/>
    </source>
</evidence>
<name>A0A2U1UNW5_9GAMM</name>
<organism evidence="1 2">
    <name type="scientific">Brenneria nigrifluens DSM 30175 = ATCC 13028</name>
    <dbReference type="NCBI Taxonomy" id="1121120"/>
    <lineage>
        <taxon>Bacteria</taxon>
        <taxon>Pseudomonadati</taxon>
        <taxon>Pseudomonadota</taxon>
        <taxon>Gammaproteobacteria</taxon>
        <taxon>Enterobacterales</taxon>
        <taxon>Pectobacteriaceae</taxon>
        <taxon>Brenneria</taxon>
    </lineage>
</organism>
<comment type="caution">
    <text evidence="1">The sequence shown here is derived from an EMBL/GenBank/DDBJ whole genome shotgun (WGS) entry which is preliminary data.</text>
</comment>
<dbReference type="Proteomes" id="UP000295985">
    <property type="component" value="Unassembled WGS sequence"/>
</dbReference>
<accession>A0A2U1UNW5</accession>
<gene>
    <name evidence="1" type="ORF">DDT54_15060</name>
</gene>
<proteinExistence type="predicted"/>
<dbReference type="AlphaFoldDB" id="A0A2U1UNW5"/>
<dbReference type="EMBL" id="QDKK01000025">
    <property type="protein sequence ID" value="PWC23368.1"/>
    <property type="molecule type" value="Genomic_DNA"/>
</dbReference>
<reference evidence="1 2" key="1">
    <citation type="submission" date="2018-04" db="EMBL/GenBank/DDBJ databases">
        <title>Brenneria corticis sp.nov.</title>
        <authorList>
            <person name="Li Y."/>
        </authorList>
    </citation>
    <scope>NUCLEOTIDE SEQUENCE [LARGE SCALE GENOMIC DNA]</scope>
    <source>
        <strain evidence="1 2">LMG 2694</strain>
    </source>
</reference>
<sequence>MKTSKFIEKIRRITDLLMFCEPIFCGFVARYRKKRLAGKQAQKCRLVYQILFVLWGYKRNLIVNPRKIKIIFSTRIACGLSRSAIKNRRSDFKRRPATAQRVAGRDSPP</sequence>
<protein>
    <submittedName>
        <fullName evidence="1">Uncharacterized protein</fullName>
    </submittedName>
</protein>
<evidence type="ECO:0000313" key="2">
    <source>
        <dbReference type="Proteomes" id="UP000295985"/>
    </source>
</evidence>